<dbReference type="Gene3D" id="2.60.120.1060">
    <property type="entry name" value="NPCBM/NEW2 domain"/>
    <property type="match status" value="1"/>
</dbReference>
<evidence type="ECO:0000313" key="4">
    <source>
        <dbReference type="EMBL" id="GEN36106.1"/>
    </source>
</evidence>
<dbReference type="SUPFAM" id="SSF49785">
    <property type="entry name" value="Galactose-binding domain-like"/>
    <property type="match status" value="1"/>
</dbReference>
<evidence type="ECO:0008006" key="6">
    <source>
        <dbReference type="Google" id="ProtNLM"/>
    </source>
</evidence>
<keyword evidence="5" id="KW-1185">Reference proteome</keyword>
<protein>
    <recommendedName>
        <fullName evidence="6">Copper amine oxidase-like N-terminal domain-containing protein</fullName>
    </recommendedName>
</protein>
<dbReference type="InterPro" id="IPR036582">
    <property type="entry name" value="Mao_N_sf"/>
</dbReference>
<feature type="domain" description="Copper amine oxidase-like N-terminal" evidence="2">
    <location>
        <begin position="35"/>
        <end position="84"/>
    </location>
</feature>
<comment type="caution">
    <text evidence="4">The sequence shown here is derived from an EMBL/GenBank/DDBJ whole genome shotgun (WGS) entry which is preliminary data.</text>
</comment>
<feature type="region of interest" description="Disordered" evidence="1">
    <location>
        <begin position="82"/>
        <end position="101"/>
    </location>
</feature>
<feature type="domain" description="Glycosyl hydrolase family 98 putative carbohydrate-binding module" evidence="3">
    <location>
        <begin position="174"/>
        <end position="252"/>
    </location>
</feature>
<sequence length="268" mass="29589">MKKNFTSGIIIGVITGVALFSGAALAVQSPIKLIVNGQNVQSDVPPQVINGRTMVPARPLAEALGAKVQWDSKNRAVIVTSQEINSESPTDLEPSTTTPKSDDKVISYLGSDIEPMNYQEGSSSNAYGYPKGNTIVSDWNFRYKMNLKDNTGKSYDKFVALYLSYGNQDEKWNSIDFPLNGEYNSFKTTLALTDDFKNIKEPIHFQILLDGKVAYSKTVKAGDFPEAINLNVKDVKKLTFKTSADAEQIYTDGYDIEIGLFDARLTKN</sequence>
<dbReference type="Pfam" id="PF07833">
    <property type="entry name" value="Cu_amine_oxidN1"/>
    <property type="match status" value="1"/>
</dbReference>
<organism evidence="4 5">
    <name type="scientific">Aneurinibacillus danicus</name>
    <dbReference type="NCBI Taxonomy" id="267746"/>
    <lineage>
        <taxon>Bacteria</taxon>
        <taxon>Bacillati</taxon>
        <taxon>Bacillota</taxon>
        <taxon>Bacilli</taxon>
        <taxon>Bacillales</taxon>
        <taxon>Paenibacillaceae</taxon>
        <taxon>Aneurinibacillus group</taxon>
        <taxon>Aneurinibacillus</taxon>
    </lineage>
</organism>
<evidence type="ECO:0000259" key="2">
    <source>
        <dbReference type="Pfam" id="PF07833"/>
    </source>
</evidence>
<dbReference type="InterPro" id="IPR012854">
    <property type="entry name" value="Cu_amine_oxidase-like_N"/>
</dbReference>
<dbReference type="Gene3D" id="3.30.457.10">
    <property type="entry name" value="Copper amine oxidase-like, N-terminal domain"/>
    <property type="match status" value="1"/>
</dbReference>
<dbReference type="SUPFAM" id="SSF55383">
    <property type="entry name" value="Copper amine oxidase, domain N"/>
    <property type="match status" value="1"/>
</dbReference>
<dbReference type="Proteomes" id="UP000321157">
    <property type="component" value="Unassembled WGS sequence"/>
</dbReference>
<accession>A0A511VAZ6</accession>
<dbReference type="InterPro" id="IPR013222">
    <property type="entry name" value="Glyco_hyd_98_carb-bd"/>
</dbReference>
<name>A0A511VAZ6_9BACL</name>
<evidence type="ECO:0000259" key="3">
    <source>
        <dbReference type="Pfam" id="PF08305"/>
    </source>
</evidence>
<dbReference type="Pfam" id="PF08305">
    <property type="entry name" value="NPCBM"/>
    <property type="match status" value="1"/>
</dbReference>
<evidence type="ECO:0000313" key="5">
    <source>
        <dbReference type="Proteomes" id="UP000321157"/>
    </source>
</evidence>
<gene>
    <name evidence="4" type="ORF">ADA01nite_35660</name>
</gene>
<feature type="compositionally biased region" description="Polar residues" evidence="1">
    <location>
        <begin position="82"/>
        <end position="99"/>
    </location>
</feature>
<evidence type="ECO:0000256" key="1">
    <source>
        <dbReference type="SAM" id="MobiDB-lite"/>
    </source>
</evidence>
<reference evidence="4 5" key="1">
    <citation type="submission" date="2019-07" db="EMBL/GenBank/DDBJ databases">
        <title>Whole genome shotgun sequence of Aneurinibacillus danicus NBRC 102444.</title>
        <authorList>
            <person name="Hosoyama A."/>
            <person name="Uohara A."/>
            <person name="Ohji S."/>
            <person name="Ichikawa N."/>
        </authorList>
    </citation>
    <scope>NUCLEOTIDE SEQUENCE [LARGE SCALE GENOMIC DNA]</scope>
    <source>
        <strain evidence="4 5">NBRC 102444</strain>
    </source>
</reference>
<dbReference type="InterPro" id="IPR008979">
    <property type="entry name" value="Galactose-bd-like_sf"/>
</dbReference>
<proteinExistence type="predicted"/>
<dbReference type="AlphaFoldDB" id="A0A511VAZ6"/>
<dbReference type="InterPro" id="IPR038637">
    <property type="entry name" value="NPCBM_sf"/>
</dbReference>
<dbReference type="EMBL" id="BJXX01000167">
    <property type="protein sequence ID" value="GEN36106.1"/>
    <property type="molecule type" value="Genomic_DNA"/>
</dbReference>